<keyword evidence="2" id="KW-1133">Transmembrane helix</keyword>
<protein>
    <submittedName>
        <fullName evidence="3">Uncharacterized protein</fullName>
    </submittedName>
</protein>
<dbReference type="Proteomes" id="UP000553632">
    <property type="component" value="Unassembled WGS sequence"/>
</dbReference>
<keyword evidence="4" id="KW-1185">Reference proteome</keyword>
<evidence type="ECO:0000256" key="2">
    <source>
        <dbReference type="SAM" id="Phobius"/>
    </source>
</evidence>
<keyword evidence="2" id="KW-0472">Membrane</keyword>
<evidence type="ECO:0000313" key="3">
    <source>
        <dbReference type="EMBL" id="KAF4704073.1"/>
    </source>
</evidence>
<evidence type="ECO:0000313" key="4">
    <source>
        <dbReference type="Proteomes" id="UP000553632"/>
    </source>
</evidence>
<feature type="non-terminal residue" evidence="3">
    <location>
        <position position="118"/>
    </location>
</feature>
<feature type="transmembrane region" description="Helical" evidence="2">
    <location>
        <begin position="60"/>
        <end position="77"/>
    </location>
</feature>
<accession>A0A7J6Q703</accession>
<keyword evidence="2" id="KW-0812">Transmembrane</keyword>
<gene>
    <name evidence="3" type="ORF">FOZ63_008456</name>
</gene>
<organism evidence="3 4">
    <name type="scientific">Perkinsus olseni</name>
    <name type="common">Perkinsus atlanticus</name>
    <dbReference type="NCBI Taxonomy" id="32597"/>
    <lineage>
        <taxon>Eukaryota</taxon>
        <taxon>Sar</taxon>
        <taxon>Alveolata</taxon>
        <taxon>Perkinsozoa</taxon>
        <taxon>Perkinsea</taxon>
        <taxon>Perkinsida</taxon>
        <taxon>Perkinsidae</taxon>
        <taxon>Perkinsus</taxon>
    </lineage>
</organism>
<feature type="region of interest" description="Disordered" evidence="1">
    <location>
        <begin position="1"/>
        <end position="27"/>
    </location>
</feature>
<name>A0A7J6Q703_PEROL</name>
<dbReference type="AlphaFoldDB" id="A0A7J6Q703"/>
<evidence type="ECO:0000256" key="1">
    <source>
        <dbReference type="SAM" id="MobiDB-lite"/>
    </source>
</evidence>
<dbReference type="EMBL" id="JABANO010035075">
    <property type="protein sequence ID" value="KAF4704073.1"/>
    <property type="molecule type" value="Genomic_DNA"/>
</dbReference>
<comment type="caution">
    <text evidence="3">The sequence shown here is derived from an EMBL/GenBank/DDBJ whole genome shotgun (WGS) entry which is preliminary data.</text>
</comment>
<proteinExistence type="predicted"/>
<sequence>MPSLSIKSEEPTLPLSESDSPAKEVKPPSLWKRTIDKIPGITYLRKFNDWEKNKWPGIKIPTFLILVIIVLVLWWIPPSGLGIHTWQVFVTFLVTIIGAVTEPLPMSGICLVSLGFCT</sequence>
<reference evidence="3 4" key="1">
    <citation type="submission" date="2020-04" db="EMBL/GenBank/DDBJ databases">
        <title>Perkinsus olseni comparative genomics.</title>
        <authorList>
            <person name="Bogema D.R."/>
        </authorList>
    </citation>
    <scope>NUCLEOTIDE SEQUENCE [LARGE SCALE GENOMIC DNA]</scope>
    <source>
        <strain evidence="3 4">ATCC PRA-207</strain>
    </source>
</reference>